<evidence type="ECO:0000313" key="6">
    <source>
        <dbReference type="EMBL" id="TQL43308.1"/>
    </source>
</evidence>
<organism evidence="6 7">
    <name type="scientific">Leucobacter komagatae</name>
    <dbReference type="NCBI Taxonomy" id="55969"/>
    <lineage>
        <taxon>Bacteria</taxon>
        <taxon>Bacillati</taxon>
        <taxon>Actinomycetota</taxon>
        <taxon>Actinomycetes</taxon>
        <taxon>Micrococcales</taxon>
        <taxon>Microbacteriaceae</taxon>
        <taxon>Leucobacter</taxon>
    </lineage>
</organism>
<keyword evidence="3 6" id="KW-0418">Kinase</keyword>
<dbReference type="EMBL" id="VFON01000001">
    <property type="protein sequence ID" value="TQL43308.1"/>
    <property type="molecule type" value="Genomic_DNA"/>
</dbReference>
<evidence type="ECO:0000256" key="2">
    <source>
        <dbReference type="ARBA" id="ARBA00022679"/>
    </source>
</evidence>
<accession>A0A542Y5E5</accession>
<dbReference type="PANTHER" id="PTHR43095">
    <property type="entry name" value="SUGAR KINASE"/>
    <property type="match status" value="1"/>
</dbReference>
<dbReference type="GO" id="GO:0016301">
    <property type="term" value="F:kinase activity"/>
    <property type="evidence" value="ECO:0007669"/>
    <property type="project" value="UniProtKB-KW"/>
</dbReference>
<dbReference type="Gene3D" id="3.30.420.40">
    <property type="match status" value="2"/>
</dbReference>
<dbReference type="InterPro" id="IPR018485">
    <property type="entry name" value="FGGY_C"/>
</dbReference>
<evidence type="ECO:0000259" key="5">
    <source>
        <dbReference type="Pfam" id="PF02782"/>
    </source>
</evidence>
<dbReference type="Pfam" id="PF02782">
    <property type="entry name" value="FGGY_C"/>
    <property type="match status" value="1"/>
</dbReference>
<dbReference type="InterPro" id="IPR000577">
    <property type="entry name" value="Carb_kinase_FGGY"/>
</dbReference>
<comment type="similarity">
    <text evidence="1">Belongs to the FGGY kinase family.</text>
</comment>
<dbReference type="PIRSF" id="PIRSF000538">
    <property type="entry name" value="GlpK"/>
    <property type="match status" value="1"/>
</dbReference>
<name>A0A542Y5E5_9MICO</name>
<dbReference type="InterPro" id="IPR043129">
    <property type="entry name" value="ATPase_NBD"/>
</dbReference>
<reference evidence="6 7" key="1">
    <citation type="submission" date="2019-06" db="EMBL/GenBank/DDBJ databases">
        <title>Sequencing the genomes of 1000 actinobacteria strains.</title>
        <authorList>
            <person name="Klenk H.-P."/>
        </authorList>
    </citation>
    <scope>NUCLEOTIDE SEQUENCE [LARGE SCALE GENOMIC DNA]</scope>
    <source>
        <strain evidence="6 7">DSM 8803</strain>
    </source>
</reference>
<keyword evidence="2" id="KW-0808">Transferase</keyword>
<evidence type="ECO:0000313" key="7">
    <source>
        <dbReference type="Proteomes" id="UP000319094"/>
    </source>
</evidence>
<dbReference type="InterPro" id="IPR050406">
    <property type="entry name" value="FGGY_Carb_Kinase"/>
</dbReference>
<feature type="domain" description="Carbohydrate kinase FGGY C-terminal" evidence="5">
    <location>
        <begin position="252"/>
        <end position="430"/>
    </location>
</feature>
<dbReference type="PANTHER" id="PTHR43095:SF2">
    <property type="entry name" value="GLUCONOKINASE"/>
    <property type="match status" value="1"/>
</dbReference>
<dbReference type="SUPFAM" id="SSF53067">
    <property type="entry name" value="Actin-like ATPase domain"/>
    <property type="match status" value="2"/>
</dbReference>
<gene>
    <name evidence="6" type="ORF">FB468_1327</name>
</gene>
<dbReference type="Proteomes" id="UP000319094">
    <property type="component" value="Unassembled WGS sequence"/>
</dbReference>
<dbReference type="AlphaFoldDB" id="A0A542Y5E5"/>
<keyword evidence="7" id="KW-1185">Reference proteome</keyword>
<dbReference type="RefSeq" id="WP_141886649.1">
    <property type="nucleotide sequence ID" value="NZ_BAAAUY010000010.1"/>
</dbReference>
<sequence length="481" mass="49759">MTPPEGIAIGLDLGTSSLKAIAVGVESGRVLFRERQPYPTHRPEPGAAEQAPQDWMAAAIGALARLAAATGAERWVGIGLSAMLPTLVCLDADGEPVGSAIVWEDTRAEPEAEWLRREYPDAVAYERTGQQFDGRYLVPMFLRLRDRDPEVAARTTRIAGAKDYLFEQLTGELLTDPSTAAGSGVYDLTTGEYAAGPWPALPPTRPSTESRGLDAGVARLIGVRAGLPVALGGADSVLGAEALGARPGLDVAIISGTSTVVLGTRDELELSASGRALVTPLALGGYGLEMDLVATGSAFQWLAGLTGAASVADLVGEASAIDPLAAPAVLPYVGPGEQGALWEPGIFGSFSGLTLGTTRGALMRGLLTGVILELRRCILAIAGDSGGRIIASGSSLASPRALQDLADACGREVLADESDADHSALGAIATLLVGLGMSLPERRERLTSYSPDPDRAAVWGALATRHDGDLARERERAGAAQ</sequence>
<dbReference type="InterPro" id="IPR018484">
    <property type="entry name" value="FGGY_N"/>
</dbReference>
<dbReference type="GO" id="GO:0005975">
    <property type="term" value="P:carbohydrate metabolic process"/>
    <property type="evidence" value="ECO:0007669"/>
    <property type="project" value="InterPro"/>
</dbReference>
<evidence type="ECO:0000259" key="4">
    <source>
        <dbReference type="Pfam" id="PF00370"/>
    </source>
</evidence>
<evidence type="ECO:0000256" key="1">
    <source>
        <dbReference type="ARBA" id="ARBA00009156"/>
    </source>
</evidence>
<protein>
    <submittedName>
        <fullName evidence="6">Xylulokinase</fullName>
    </submittedName>
</protein>
<dbReference type="OrthoDB" id="9805576at2"/>
<feature type="domain" description="Carbohydrate kinase FGGY N-terminal" evidence="4">
    <location>
        <begin position="8"/>
        <end position="240"/>
    </location>
</feature>
<proteinExistence type="inferred from homology"/>
<comment type="caution">
    <text evidence="6">The sequence shown here is derived from an EMBL/GenBank/DDBJ whole genome shotgun (WGS) entry which is preliminary data.</text>
</comment>
<dbReference type="Pfam" id="PF00370">
    <property type="entry name" value="FGGY_N"/>
    <property type="match status" value="1"/>
</dbReference>
<evidence type="ECO:0000256" key="3">
    <source>
        <dbReference type="ARBA" id="ARBA00022777"/>
    </source>
</evidence>